<proteinExistence type="inferred from homology"/>
<sequence>MSEASHSPCFPVHSPQNSPFLQKPLSFSPQRSPIIRNLEYTRGRKRKTSFDEHMRDDGSDEDSAEYSVTRTNVDEMDQYNPVKKLRSSLTRHLPLNKLLEPLDRSQLLSVITQLIDNNPQLKNEISSYVPKPTIQSVTNLLSNLERKLQESFPYSKFGPGRDPYTFNRVHHVLIEIQDAILEYACHFTSDEEFPTTTFSYLHTATSFIHRLPNWDDAKHQKLKQSLYARIAIYWRKAIEDAASKLGEGRIYGQLVVGDWARNLDLHNTESNGTFADAVEDFKMKLGWIIGIVPAHNFAQARISALTGF</sequence>
<keyword evidence="3" id="KW-0813">Transport</keyword>
<evidence type="ECO:0000256" key="3">
    <source>
        <dbReference type="RuleBase" id="RU368013"/>
    </source>
</evidence>
<dbReference type="Pfam" id="PF08559">
    <property type="entry name" value="Cut8"/>
    <property type="match status" value="1"/>
</dbReference>
<feature type="compositionally biased region" description="Polar residues" evidence="4">
    <location>
        <begin position="14"/>
        <end position="28"/>
    </location>
</feature>
<evidence type="ECO:0000313" key="5">
    <source>
        <dbReference type="EMBL" id="KAK9728906.1"/>
    </source>
</evidence>
<evidence type="ECO:0000256" key="1">
    <source>
        <dbReference type="ARBA" id="ARBA00006199"/>
    </source>
</evidence>
<name>A0ABR2WAR8_9FUNG</name>
<evidence type="ECO:0000256" key="4">
    <source>
        <dbReference type="SAM" id="MobiDB-lite"/>
    </source>
</evidence>
<dbReference type="EMBL" id="JASJQH010006889">
    <property type="protein sequence ID" value="KAK9728906.1"/>
    <property type="molecule type" value="Genomic_DNA"/>
</dbReference>
<comment type="similarity">
    <text evidence="1 3">Belongs to the cut8/STS1 family.</text>
</comment>
<feature type="region of interest" description="Disordered" evidence="4">
    <location>
        <begin position="45"/>
        <end position="66"/>
    </location>
</feature>
<comment type="subunit">
    <text evidence="3">Binds the proteasome.</text>
</comment>
<comment type="function">
    <text evidence="3">Involved in ubiquitin-mediated protein degradation. Regulatory factor in the ubiquitin/proteasome pathway that controls the turnover of proteasome substrates. Targets proteasomes to the nucleus and facilitates the degradation of nuclear proteins.</text>
</comment>
<evidence type="ECO:0000256" key="2">
    <source>
        <dbReference type="ARBA" id="ARBA00023242"/>
    </source>
</evidence>
<protein>
    <recommendedName>
        <fullName evidence="3">Tethering factor for nuclear proteasome STS1</fullName>
    </recommendedName>
</protein>
<dbReference type="InterPro" id="IPR038422">
    <property type="entry name" value="Cut8/Sts1_sf"/>
</dbReference>
<evidence type="ECO:0000313" key="6">
    <source>
        <dbReference type="Proteomes" id="UP001479436"/>
    </source>
</evidence>
<dbReference type="PANTHER" id="PTHR28032:SF1">
    <property type="entry name" value="FI02826P"/>
    <property type="match status" value="1"/>
</dbReference>
<dbReference type="InterPro" id="IPR013868">
    <property type="entry name" value="Cut8/Sts1_fam"/>
</dbReference>
<comment type="caution">
    <text evidence="5">The sequence shown here is derived from an EMBL/GenBank/DDBJ whole genome shotgun (WGS) entry which is preliminary data.</text>
</comment>
<dbReference type="PANTHER" id="PTHR28032">
    <property type="entry name" value="FI02826P"/>
    <property type="match status" value="1"/>
</dbReference>
<keyword evidence="2 3" id="KW-0539">Nucleus</keyword>
<dbReference type="Proteomes" id="UP001479436">
    <property type="component" value="Unassembled WGS sequence"/>
</dbReference>
<keyword evidence="3" id="KW-0963">Cytoplasm</keyword>
<keyword evidence="5" id="KW-0647">Proteasome</keyword>
<dbReference type="GO" id="GO:0000502">
    <property type="term" value="C:proteasome complex"/>
    <property type="evidence" value="ECO:0007669"/>
    <property type="project" value="UniProtKB-KW"/>
</dbReference>
<keyword evidence="3" id="KW-0653">Protein transport</keyword>
<keyword evidence="6" id="KW-1185">Reference proteome</keyword>
<reference evidence="5 6" key="1">
    <citation type="submission" date="2023-04" db="EMBL/GenBank/DDBJ databases">
        <title>Genome of Basidiobolus ranarum AG-B5.</title>
        <authorList>
            <person name="Stajich J.E."/>
            <person name="Carter-House D."/>
            <person name="Gryganskyi A."/>
        </authorList>
    </citation>
    <scope>NUCLEOTIDE SEQUENCE [LARGE SCALE GENOMIC DNA]</scope>
    <source>
        <strain evidence="5 6">AG-B5</strain>
    </source>
</reference>
<comment type="subcellular location">
    <subcellularLocation>
        <location evidence="3">Cytoplasm</location>
    </subcellularLocation>
    <subcellularLocation>
        <location evidence="3">Nucleus</location>
    </subcellularLocation>
</comment>
<gene>
    <name evidence="5" type="primary">STS1_1</name>
    <name evidence="5" type="ORF">K7432_000729</name>
</gene>
<dbReference type="Gene3D" id="1.20.58.1590">
    <property type="entry name" value="Tethering factor for nuclear proteasome Cut8/Sts1"/>
    <property type="match status" value="1"/>
</dbReference>
<accession>A0ABR2WAR8</accession>
<feature type="compositionally biased region" description="Basic and acidic residues" evidence="4">
    <location>
        <begin position="48"/>
        <end position="57"/>
    </location>
</feature>
<organism evidence="5 6">
    <name type="scientific">Basidiobolus ranarum</name>
    <dbReference type="NCBI Taxonomy" id="34480"/>
    <lineage>
        <taxon>Eukaryota</taxon>
        <taxon>Fungi</taxon>
        <taxon>Fungi incertae sedis</taxon>
        <taxon>Zoopagomycota</taxon>
        <taxon>Entomophthoromycotina</taxon>
        <taxon>Basidiobolomycetes</taxon>
        <taxon>Basidiobolales</taxon>
        <taxon>Basidiobolaceae</taxon>
        <taxon>Basidiobolus</taxon>
    </lineage>
</organism>
<feature type="region of interest" description="Disordered" evidence="4">
    <location>
        <begin position="1"/>
        <end position="28"/>
    </location>
</feature>